<keyword evidence="5 6" id="KW-0472">Membrane</keyword>
<dbReference type="GO" id="GO:0005886">
    <property type="term" value="C:plasma membrane"/>
    <property type="evidence" value="ECO:0007669"/>
    <property type="project" value="UniProtKB-SubCell"/>
</dbReference>
<organism evidence="8">
    <name type="scientific">Desulfobacca acetoxidans</name>
    <dbReference type="NCBI Taxonomy" id="60893"/>
    <lineage>
        <taxon>Bacteria</taxon>
        <taxon>Pseudomonadati</taxon>
        <taxon>Thermodesulfobacteriota</taxon>
        <taxon>Desulfobaccia</taxon>
        <taxon>Desulfobaccales</taxon>
        <taxon>Desulfobaccaceae</taxon>
        <taxon>Desulfobacca</taxon>
    </lineage>
</organism>
<evidence type="ECO:0000256" key="2">
    <source>
        <dbReference type="ARBA" id="ARBA00022475"/>
    </source>
</evidence>
<dbReference type="Pfam" id="PF00482">
    <property type="entry name" value="T2SSF"/>
    <property type="match status" value="1"/>
</dbReference>
<evidence type="ECO:0000256" key="1">
    <source>
        <dbReference type="ARBA" id="ARBA00004651"/>
    </source>
</evidence>
<protein>
    <submittedName>
        <fullName evidence="8">Type II secretion system F family protein</fullName>
    </submittedName>
</protein>
<sequence length="330" mass="36530">MRFLAEQANSTYIIGLVGVFVGVCLALSSIHHLIIKPISRRKDLEKRLKKSGRDRLAKVQILKNIQENEKSLVMTVLESLAGLGKIENFQRFLLQGDIFWTPATFISVMGILFCTGLILGIYLHNSLLGFGAGLGLALLPLLVVQIKKRRKAAIIEKQMPECMELLARSMRAGHALPSAIELASKEIQPPLGLEMKIVYEEQRLGLGMNMALRRMGERVDSQDLQFFITAVMLQSETGGNLAEILENIGFLIRERLKLKGKVKALTAEGRFSALILALLPFVVFGAVNVMNREYISTLLNDPAGPKLIAAALTSIGFGILWLKKIVQIRV</sequence>
<evidence type="ECO:0000259" key="7">
    <source>
        <dbReference type="Pfam" id="PF00482"/>
    </source>
</evidence>
<dbReference type="PANTHER" id="PTHR35007">
    <property type="entry name" value="INTEGRAL MEMBRANE PROTEIN-RELATED"/>
    <property type="match status" value="1"/>
</dbReference>
<keyword evidence="3 6" id="KW-0812">Transmembrane</keyword>
<feature type="domain" description="Type II secretion system protein GspF" evidence="7">
    <location>
        <begin position="164"/>
        <end position="286"/>
    </location>
</feature>
<keyword evidence="2" id="KW-1003">Cell membrane</keyword>
<dbReference type="InterPro" id="IPR042094">
    <property type="entry name" value="T2SS_GspF_sf"/>
</dbReference>
<accession>A0A7C3SIS3</accession>
<comment type="subcellular location">
    <subcellularLocation>
        <location evidence="1">Cell membrane</location>
        <topology evidence="1">Multi-pass membrane protein</topology>
    </subcellularLocation>
</comment>
<dbReference type="Gene3D" id="1.20.81.30">
    <property type="entry name" value="Type II secretion system (T2SS), domain F"/>
    <property type="match status" value="1"/>
</dbReference>
<evidence type="ECO:0000313" key="8">
    <source>
        <dbReference type="EMBL" id="HGB13665.1"/>
    </source>
</evidence>
<dbReference type="PANTHER" id="PTHR35007:SF1">
    <property type="entry name" value="PILUS ASSEMBLY PROTEIN"/>
    <property type="match status" value="1"/>
</dbReference>
<dbReference type="InterPro" id="IPR018076">
    <property type="entry name" value="T2SS_GspF_dom"/>
</dbReference>
<evidence type="ECO:0000256" key="4">
    <source>
        <dbReference type="ARBA" id="ARBA00022989"/>
    </source>
</evidence>
<dbReference type="AlphaFoldDB" id="A0A7C3SIS3"/>
<feature type="transmembrane region" description="Helical" evidence="6">
    <location>
        <begin position="271"/>
        <end position="291"/>
    </location>
</feature>
<dbReference type="EMBL" id="DTHB01000005">
    <property type="protein sequence ID" value="HGB13665.1"/>
    <property type="molecule type" value="Genomic_DNA"/>
</dbReference>
<comment type="caution">
    <text evidence="8">The sequence shown here is derived from an EMBL/GenBank/DDBJ whole genome shotgun (WGS) entry which is preliminary data.</text>
</comment>
<proteinExistence type="predicted"/>
<evidence type="ECO:0000256" key="5">
    <source>
        <dbReference type="ARBA" id="ARBA00023136"/>
    </source>
</evidence>
<evidence type="ECO:0000256" key="6">
    <source>
        <dbReference type="SAM" id="Phobius"/>
    </source>
</evidence>
<evidence type="ECO:0000256" key="3">
    <source>
        <dbReference type="ARBA" id="ARBA00022692"/>
    </source>
</evidence>
<keyword evidence="4 6" id="KW-1133">Transmembrane helix</keyword>
<name>A0A7C3SIS3_9BACT</name>
<feature type="transmembrane region" description="Helical" evidence="6">
    <location>
        <begin position="98"/>
        <end position="121"/>
    </location>
</feature>
<gene>
    <name evidence="8" type="ORF">ENV62_00255</name>
</gene>
<feature type="transmembrane region" description="Helical" evidence="6">
    <location>
        <begin position="303"/>
        <end position="322"/>
    </location>
</feature>
<feature type="transmembrane region" description="Helical" evidence="6">
    <location>
        <begin position="12"/>
        <end position="34"/>
    </location>
</feature>
<feature type="transmembrane region" description="Helical" evidence="6">
    <location>
        <begin position="127"/>
        <end position="144"/>
    </location>
</feature>
<reference evidence="8" key="1">
    <citation type="journal article" date="2020" name="mSystems">
        <title>Genome- and Community-Level Interaction Insights into Carbon Utilization and Element Cycling Functions of Hydrothermarchaeota in Hydrothermal Sediment.</title>
        <authorList>
            <person name="Zhou Z."/>
            <person name="Liu Y."/>
            <person name="Xu W."/>
            <person name="Pan J."/>
            <person name="Luo Z.H."/>
            <person name="Li M."/>
        </authorList>
    </citation>
    <scope>NUCLEOTIDE SEQUENCE [LARGE SCALE GENOMIC DNA]</scope>
    <source>
        <strain evidence="8">SpSt-776</strain>
    </source>
</reference>